<organism evidence="11 12">
    <name type="scientific">Trichobilharzia regenti</name>
    <name type="common">Nasal bird schistosome</name>
    <dbReference type="NCBI Taxonomy" id="157069"/>
    <lineage>
        <taxon>Eukaryota</taxon>
        <taxon>Metazoa</taxon>
        <taxon>Spiralia</taxon>
        <taxon>Lophotrochozoa</taxon>
        <taxon>Platyhelminthes</taxon>
        <taxon>Trematoda</taxon>
        <taxon>Digenea</taxon>
        <taxon>Strigeidida</taxon>
        <taxon>Schistosomatoidea</taxon>
        <taxon>Schistosomatidae</taxon>
        <taxon>Trichobilharzia</taxon>
    </lineage>
</organism>
<proteinExistence type="inferred from homology"/>
<feature type="binding site" evidence="9">
    <location>
        <position position="223"/>
    </location>
    <ligand>
        <name>Zn(2+)</name>
        <dbReference type="ChEBI" id="CHEBI:29105"/>
        <note>catalytic</note>
    </ligand>
</feature>
<dbReference type="GO" id="GO:0004222">
    <property type="term" value="F:metalloendopeptidase activity"/>
    <property type="evidence" value="ECO:0007669"/>
    <property type="project" value="UniProtKB-UniRule"/>
</dbReference>
<keyword evidence="4 10" id="KW-0378">Hydrolase</keyword>
<dbReference type="PANTHER" id="PTHR10942">
    <property type="entry name" value="LEISHMANOLYSIN-LIKE PEPTIDASE"/>
    <property type="match status" value="1"/>
</dbReference>
<dbReference type="Proteomes" id="UP000050795">
    <property type="component" value="Unassembled WGS sequence"/>
</dbReference>
<dbReference type="GO" id="GO:0007155">
    <property type="term" value="P:cell adhesion"/>
    <property type="evidence" value="ECO:0007669"/>
    <property type="project" value="InterPro"/>
</dbReference>
<keyword evidence="10" id="KW-0732">Signal</keyword>
<dbReference type="EC" id="3.4.24.-" evidence="10"/>
<dbReference type="SUPFAM" id="SSF55486">
    <property type="entry name" value="Metalloproteases ('zincins'), catalytic domain"/>
    <property type="match status" value="1"/>
</dbReference>
<dbReference type="InterPro" id="IPR001577">
    <property type="entry name" value="Peptidase_M8"/>
</dbReference>
<sequence length="560" mass="64542">MRIFIFFTVGLLLLTSVDSKYTCKVVEDAKTDDGLHSTTPPERPFNDKHLKFILIYDKKVQNSVAYEKLKHVVKSASDFWSQTLTVKFEKWENLLVKRECVSGSLQLSRREKLPVCRRTDCKEVKLCYNYPVPSNFLAACYYRKYARNTLIYPEGSGVKPNELVLFVTNVFINPCGGGTIAWATHCERDPQNKRPFMGRVNFCYDANTIKTMNDIYLIDVTKHEIAHILGISPSIFASLPDLEPAFRINNNPRPVQNVTREWVTPKRRIIKNKLAIRLPKMLEEARKHFGCDELDGIEIYSDHFSHRILGNDLMTAHKMAATLLSRITLAYLEDTNMYTVNYSMADDFKWGKNLGCDFVMKTCYEFIKNRKLKRQDIQPFCDDPDKRRCVNFDKARGHCNVFNHQTPIPDEYQYMDENFKVPAESRSRYGGWDAMEYCPFVDVTGTRSGLPSVCRDPFPTELNISSNNFLEEMGPDSACFNYNKWIHETPRAKYQFTGETACHRYQCSRKVGLQIIINNTPFVCPLYGGLKNIEVTVGRDTITATVNCPRCPDICKNECP</sequence>
<keyword evidence="5 9" id="KW-0862">Zinc</keyword>
<evidence type="ECO:0000256" key="5">
    <source>
        <dbReference type="ARBA" id="ARBA00022833"/>
    </source>
</evidence>
<evidence type="ECO:0000256" key="7">
    <source>
        <dbReference type="ARBA" id="ARBA00039717"/>
    </source>
</evidence>
<comment type="cofactor">
    <cofactor evidence="9 10">
        <name>Zn(2+)</name>
        <dbReference type="ChEBI" id="CHEBI:29105"/>
    </cofactor>
    <text evidence="9 10">Binds 1 zinc ion per subunit.</text>
</comment>
<dbReference type="GO" id="GO:0005737">
    <property type="term" value="C:cytoplasm"/>
    <property type="evidence" value="ECO:0007669"/>
    <property type="project" value="TreeGrafter"/>
</dbReference>
<dbReference type="AlphaFoldDB" id="A0AA85KPK2"/>
<dbReference type="GO" id="GO:0046872">
    <property type="term" value="F:metal ion binding"/>
    <property type="evidence" value="ECO:0007669"/>
    <property type="project" value="UniProtKB-KW"/>
</dbReference>
<keyword evidence="6 9" id="KW-0482">Metalloprotease</keyword>
<dbReference type="GO" id="GO:0006508">
    <property type="term" value="P:proteolysis"/>
    <property type="evidence" value="ECO:0007669"/>
    <property type="project" value="UniProtKB-KW"/>
</dbReference>
<evidence type="ECO:0000256" key="3">
    <source>
        <dbReference type="ARBA" id="ARBA00022723"/>
    </source>
</evidence>
<accession>A0AA85KPK2</accession>
<dbReference type="GO" id="GO:0016020">
    <property type="term" value="C:membrane"/>
    <property type="evidence" value="ECO:0007669"/>
    <property type="project" value="InterPro"/>
</dbReference>
<dbReference type="Gene3D" id="3.90.132.10">
    <property type="entry name" value="Leishmanolysin , domain 2"/>
    <property type="match status" value="1"/>
</dbReference>
<feature type="active site" evidence="8">
    <location>
        <position position="224"/>
    </location>
</feature>
<evidence type="ECO:0000256" key="2">
    <source>
        <dbReference type="ARBA" id="ARBA00022670"/>
    </source>
</evidence>
<reference evidence="12" key="2">
    <citation type="submission" date="2023-11" db="UniProtKB">
        <authorList>
            <consortium name="WormBaseParasite"/>
        </authorList>
    </citation>
    <scope>IDENTIFICATION</scope>
</reference>
<keyword evidence="2 10" id="KW-0645">Protease</keyword>
<evidence type="ECO:0000256" key="1">
    <source>
        <dbReference type="ARBA" id="ARBA00005860"/>
    </source>
</evidence>
<evidence type="ECO:0000313" key="12">
    <source>
        <dbReference type="WBParaSite" id="TREG1_97390.1"/>
    </source>
</evidence>
<dbReference type="WBParaSite" id="TREG1_97390.1">
    <property type="protein sequence ID" value="TREG1_97390.1"/>
    <property type="gene ID" value="TREG1_97390"/>
</dbReference>
<evidence type="ECO:0000256" key="6">
    <source>
        <dbReference type="ARBA" id="ARBA00023049"/>
    </source>
</evidence>
<evidence type="ECO:0000313" key="11">
    <source>
        <dbReference type="Proteomes" id="UP000050795"/>
    </source>
</evidence>
<comment type="similarity">
    <text evidence="1 10">Belongs to the peptidase M8 family.</text>
</comment>
<evidence type="ECO:0000256" key="8">
    <source>
        <dbReference type="PIRSR" id="PIRSR601577-1"/>
    </source>
</evidence>
<evidence type="ECO:0000256" key="4">
    <source>
        <dbReference type="ARBA" id="ARBA00022801"/>
    </source>
</evidence>
<keyword evidence="3 9" id="KW-0479">Metal-binding</keyword>
<dbReference type="Gene3D" id="2.10.55.10">
    <property type="entry name" value="Leishmanolysin domain 3"/>
    <property type="match status" value="1"/>
</dbReference>
<feature type="signal peptide" evidence="10">
    <location>
        <begin position="1"/>
        <end position="19"/>
    </location>
</feature>
<name>A0AA85KPK2_TRIRE</name>
<feature type="binding site" evidence="9">
    <location>
        <position position="303"/>
    </location>
    <ligand>
        <name>Zn(2+)</name>
        <dbReference type="ChEBI" id="CHEBI:29105"/>
        <note>catalytic</note>
    </ligand>
</feature>
<reference evidence="11" key="1">
    <citation type="submission" date="2022-06" db="EMBL/GenBank/DDBJ databases">
        <authorList>
            <person name="Berger JAMES D."/>
            <person name="Berger JAMES D."/>
        </authorList>
    </citation>
    <scope>NUCLEOTIDE SEQUENCE [LARGE SCALE GENOMIC DNA]</scope>
</reference>
<keyword evidence="11" id="KW-1185">Reference proteome</keyword>
<feature type="chain" id="PRO_5041518929" description="Leishmanolysin-like peptidase" evidence="10">
    <location>
        <begin position="20"/>
        <end position="560"/>
    </location>
</feature>
<evidence type="ECO:0000256" key="9">
    <source>
        <dbReference type="PIRSR" id="PIRSR601577-2"/>
    </source>
</evidence>
<dbReference type="Gene3D" id="3.10.170.20">
    <property type="match status" value="1"/>
</dbReference>
<feature type="binding site" evidence="9">
    <location>
        <position position="227"/>
    </location>
    <ligand>
        <name>Zn(2+)</name>
        <dbReference type="ChEBI" id="CHEBI:29105"/>
        <note>catalytic</note>
    </ligand>
</feature>
<dbReference type="Pfam" id="PF01457">
    <property type="entry name" value="Peptidase_M8"/>
    <property type="match status" value="1"/>
</dbReference>
<protein>
    <recommendedName>
        <fullName evidence="7 10">Leishmanolysin-like peptidase</fullName>
        <ecNumber evidence="10">3.4.24.-</ecNumber>
    </recommendedName>
</protein>
<dbReference type="PANTHER" id="PTHR10942:SF0">
    <property type="entry name" value="LEISHMANOLYSIN-LIKE PEPTIDASE"/>
    <property type="match status" value="1"/>
</dbReference>
<evidence type="ECO:0000256" key="10">
    <source>
        <dbReference type="RuleBase" id="RU366077"/>
    </source>
</evidence>